<dbReference type="InterPro" id="IPR045990">
    <property type="entry name" value="DUF5946"/>
</dbReference>
<dbReference type="EMBL" id="CVRB01000001">
    <property type="protein sequence ID" value="CRK81054.1"/>
    <property type="molecule type" value="Genomic_DNA"/>
</dbReference>
<organism evidence="1 2">
    <name type="scientific">Neobacillus massiliamazoniensis</name>
    <dbReference type="NCBI Taxonomy" id="1499688"/>
    <lineage>
        <taxon>Bacteria</taxon>
        <taxon>Bacillati</taxon>
        <taxon>Bacillota</taxon>
        <taxon>Bacilli</taxon>
        <taxon>Bacillales</taxon>
        <taxon>Bacillaceae</taxon>
        <taxon>Neobacillus</taxon>
    </lineage>
</organism>
<evidence type="ECO:0000313" key="1">
    <source>
        <dbReference type="EMBL" id="CRK81054.1"/>
    </source>
</evidence>
<accession>A0A0U1NSM8</accession>
<gene>
    <name evidence="1" type="ORF">BN000_00949</name>
</gene>
<dbReference type="Proteomes" id="UP000199087">
    <property type="component" value="Unassembled WGS sequence"/>
</dbReference>
<evidence type="ECO:0000313" key="2">
    <source>
        <dbReference type="Proteomes" id="UP000199087"/>
    </source>
</evidence>
<dbReference type="STRING" id="1499688.BN000_00949"/>
<dbReference type="Pfam" id="PF19371">
    <property type="entry name" value="DUF5946"/>
    <property type="match status" value="1"/>
</dbReference>
<sequence length="167" mass="19535">MIIECPGCGLKLPNQKITIQHNYNASGECYQKYSELSFYTIGKQDINFIHQHAIDAYSAQHAGNGMKNITIAYSLIGLYYAIEHGFSGKQVQRVHMLLSKQKHSWEQLELPKKPYSITVNDILNEKQGENLDNMINNWMCDVWNCWEHQHEWVKEITKNLLDRRNHD</sequence>
<protein>
    <submittedName>
        <fullName evidence="1">Uncharacterized protein</fullName>
    </submittedName>
</protein>
<proteinExistence type="predicted"/>
<dbReference type="AlphaFoldDB" id="A0A0U1NSM8"/>
<name>A0A0U1NSM8_9BACI</name>
<keyword evidence="2" id="KW-1185">Reference proteome</keyword>
<reference evidence="2" key="1">
    <citation type="submission" date="2015-05" db="EMBL/GenBank/DDBJ databases">
        <authorList>
            <person name="Urmite Genomes"/>
        </authorList>
    </citation>
    <scope>NUCLEOTIDE SEQUENCE [LARGE SCALE GENOMIC DNA]</scope>
    <source>
        <strain evidence="2">LF1</strain>
    </source>
</reference>